<dbReference type="PANTHER" id="PTHR43155:SF2">
    <property type="entry name" value="CYCLIC DI-GMP PHOSPHODIESTERASE PA4108"/>
    <property type="match status" value="1"/>
</dbReference>
<sequence>MMVDFIPAPAYVKSREGTYIGCNQVFLNLLKRTKDDIIGKNDYDLFPRSIADTLLHLDSELLKKGTNQQANIRLVSADGTFIWVKLQHHLQKLEETGEPCIVAVVVDFTEEIKQEQRRSETLVTAAAAEMAIQTIEGMLDPVIILNEQGMVERVNKGYIDVVGPAKEIIGKQVSCLFQDIDEHNTAHLLVRCKQEGRIRNLEARLIAQEGKILPVLVNISRLKDSQQAINGFVVAIRDVSSLVAASEQLREKQRKLDALLNAADDAVLLLDRQGTIKSGNRALSERYQDKLEHLIGHHYTDFSDPIIREEQHFFIDEICVQGKPRRIEFEQNGRVYYNSGYPIFNDAGQVEEIAIFSYDITERKRGEQLQRALYSISEAAYFAKDVASLFSIVHRILSKLVSIDNLIIMLRDTSTGYLECPYYQVSDTTTTADEAIERAFHTGLVDYLLQKGKAILLNHTELQKILDSKDLPRPDCLPLQWLGVPLMNGEGLTIGALVTHHYQHDKEYGEEDRKILNFVSSQIAMAIERKLNEDELRQKNNQLQLLTDGIILSLVRSVEIRDPYTAGHQQRVSLLASEIGRKLGLREDRITAVKIAALLHDVGKIAVPTELLAKPGKLSEIEMSLIRQHPVESYNILRNIQFSYPIAQYVLEHHEKFDGSGYPAGLKADAISLEGRIICVADVVDAISSHRPYRPSRGIEQALFEIKEYAGTLYDPDVVNACLQLFKEGFSFEHLELDLDMQASILS</sequence>
<protein>
    <submittedName>
        <fullName evidence="3">PAS/PAC sensor protein</fullName>
    </submittedName>
</protein>
<name>F8F0X6_GRAC1</name>
<accession>F8F0X6</accession>
<dbReference type="SUPFAM" id="SSF55785">
    <property type="entry name" value="PYP-like sensor domain (PAS domain)"/>
    <property type="match status" value="3"/>
</dbReference>
<feature type="domain" description="HD-GYP" evidence="2">
    <location>
        <begin position="543"/>
        <end position="738"/>
    </location>
</feature>
<dbReference type="Gene3D" id="1.10.3210.10">
    <property type="entry name" value="Hypothetical protein af1432"/>
    <property type="match status" value="1"/>
</dbReference>
<evidence type="ECO:0000259" key="2">
    <source>
        <dbReference type="PROSITE" id="PS51832"/>
    </source>
</evidence>
<gene>
    <name evidence="3" type="ordered locus">Spica_2139</name>
</gene>
<dbReference type="SMART" id="SM00471">
    <property type="entry name" value="HDc"/>
    <property type="match status" value="1"/>
</dbReference>
<feature type="domain" description="PAC" evidence="1">
    <location>
        <begin position="321"/>
        <end position="372"/>
    </location>
</feature>
<dbReference type="InterPro" id="IPR006675">
    <property type="entry name" value="HDIG_dom"/>
</dbReference>
<dbReference type="SMART" id="SM00091">
    <property type="entry name" value="PAS"/>
    <property type="match status" value="3"/>
</dbReference>
<dbReference type="InterPro" id="IPR003018">
    <property type="entry name" value="GAF"/>
</dbReference>
<dbReference type="Gene3D" id="3.30.450.40">
    <property type="match status" value="1"/>
</dbReference>
<dbReference type="CDD" id="cd00130">
    <property type="entry name" value="PAS"/>
    <property type="match status" value="1"/>
</dbReference>
<evidence type="ECO:0000259" key="1">
    <source>
        <dbReference type="PROSITE" id="PS50113"/>
    </source>
</evidence>
<dbReference type="Pfam" id="PF13487">
    <property type="entry name" value="HD_5"/>
    <property type="match status" value="1"/>
</dbReference>
<proteinExistence type="predicted"/>
<dbReference type="InterPro" id="IPR001610">
    <property type="entry name" value="PAC"/>
</dbReference>
<dbReference type="NCBIfam" id="TIGR00229">
    <property type="entry name" value="sensory_box"/>
    <property type="match status" value="2"/>
</dbReference>
<dbReference type="Pfam" id="PF13185">
    <property type="entry name" value="GAF_2"/>
    <property type="match status" value="1"/>
</dbReference>
<dbReference type="NCBIfam" id="TIGR00277">
    <property type="entry name" value="HDIG"/>
    <property type="match status" value="1"/>
</dbReference>
<dbReference type="PROSITE" id="PS51832">
    <property type="entry name" value="HD_GYP"/>
    <property type="match status" value="1"/>
</dbReference>
<dbReference type="SUPFAM" id="SSF55781">
    <property type="entry name" value="GAF domain-like"/>
    <property type="match status" value="1"/>
</dbReference>
<dbReference type="PANTHER" id="PTHR43155">
    <property type="entry name" value="CYCLIC DI-GMP PHOSPHODIESTERASE PA4108-RELATED"/>
    <property type="match status" value="1"/>
</dbReference>
<dbReference type="InterPro" id="IPR003607">
    <property type="entry name" value="HD/PDEase_dom"/>
</dbReference>
<dbReference type="InterPro" id="IPR037522">
    <property type="entry name" value="HD_GYP_dom"/>
</dbReference>
<dbReference type="InterPro" id="IPR035965">
    <property type="entry name" value="PAS-like_dom_sf"/>
</dbReference>
<dbReference type="CDD" id="cd00077">
    <property type="entry name" value="HDc"/>
    <property type="match status" value="1"/>
</dbReference>
<dbReference type="InterPro" id="IPR029016">
    <property type="entry name" value="GAF-like_dom_sf"/>
</dbReference>
<dbReference type="Gene3D" id="3.30.450.20">
    <property type="entry name" value="PAS domain"/>
    <property type="match status" value="3"/>
</dbReference>
<dbReference type="KEGG" id="scd:Spica_2139"/>
<dbReference type="PROSITE" id="PS50113">
    <property type="entry name" value="PAC"/>
    <property type="match status" value="3"/>
</dbReference>
<dbReference type="Pfam" id="PF13426">
    <property type="entry name" value="PAS_9"/>
    <property type="match status" value="1"/>
</dbReference>
<dbReference type="STRING" id="744872.Spica_2139"/>
<dbReference type="AlphaFoldDB" id="F8F0X6"/>
<dbReference type="SMART" id="SM00086">
    <property type="entry name" value="PAC"/>
    <property type="match status" value="3"/>
</dbReference>
<dbReference type="EMBL" id="CP002868">
    <property type="protein sequence ID" value="AEJ20262.1"/>
    <property type="molecule type" value="Genomic_DNA"/>
</dbReference>
<dbReference type="InterPro" id="IPR000014">
    <property type="entry name" value="PAS"/>
</dbReference>
<feature type="domain" description="PAC" evidence="1">
    <location>
        <begin position="199"/>
        <end position="251"/>
    </location>
</feature>
<dbReference type="HOGENOM" id="CLU_323853_0_0_12"/>
<dbReference type="InterPro" id="IPR013656">
    <property type="entry name" value="PAS_4"/>
</dbReference>
<evidence type="ECO:0000313" key="4">
    <source>
        <dbReference type="Proteomes" id="UP000000503"/>
    </source>
</evidence>
<dbReference type="SMART" id="SM00065">
    <property type="entry name" value="GAF"/>
    <property type="match status" value="1"/>
</dbReference>
<dbReference type="InterPro" id="IPR000700">
    <property type="entry name" value="PAS-assoc_C"/>
</dbReference>
<feature type="domain" description="PAC" evidence="1">
    <location>
        <begin position="68"/>
        <end position="120"/>
    </location>
</feature>
<reference evidence="4" key="1">
    <citation type="journal article" date="2013" name="Stand. Genomic Sci.">
        <title>Genome sequence of the thermophilic fresh-water bacterium Spirochaeta caldaria type strain (H1(T)), reclassification of Spirochaeta caldaria, Spirochaeta stenostrepta, and Spirochaeta zuelzerae in the genus Treponema as Treponema caldaria comb. nov., Treponema stenostrepta comb. nov., and Treponema zuelzerae comb. nov., and emendation of the genus Treponema.</title>
        <authorList>
            <person name="Abt B."/>
            <person name="Goker M."/>
            <person name="Scheuner C."/>
            <person name="Han C."/>
            <person name="Lu M."/>
            <person name="Misra M."/>
            <person name="Lapidus A."/>
            <person name="Nolan M."/>
            <person name="Lucas S."/>
            <person name="Hammon N."/>
            <person name="Deshpande S."/>
            <person name="Cheng J.F."/>
            <person name="Tapia R."/>
            <person name="Goodwin L.A."/>
            <person name="Pitluck S."/>
            <person name="Liolios K."/>
            <person name="Pagani I."/>
            <person name="Ivanova N."/>
            <person name="Mavromatis K."/>
            <person name="Mikhailova N."/>
            <person name="Huntemann M."/>
            <person name="Pati A."/>
            <person name="Chen A."/>
            <person name="Palaniappan K."/>
            <person name="Land M."/>
            <person name="Hauser L."/>
            <person name="Jeffries C.D."/>
            <person name="Rohde M."/>
            <person name="Spring S."/>
            <person name="Gronow S."/>
            <person name="Detter J.C."/>
            <person name="Bristow J."/>
            <person name="Eisen J.A."/>
            <person name="Markowitz V."/>
            <person name="Hugenholtz P."/>
            <person name="Kyrpides N.C."/>
            <person name="Woyke T."/>
            <person name="Klenk H.P."/>
        </authorList>
    </citation>
    <scope>NUCLEOTIDE SEQUENCE</scope>
    <source>
        <strain evidence="4">ATCC 51460 / DSM 7334 / H1</strain>
    </source>
</reference>
<dbReference type="Proteomes" id="UP000000503">
    <property type="component" value="Chromosome"/>
</dbReference>
<dbReference type="RefSeq" id="WP_013969550.1">
    <property type="nucleotide sequence ID" value="NC_015732.1"/>
</dbReference>
<keyword evidence="4" id="KW-1185">Reference proteome</keyword>
<dbReference type="Pfam" id="PF08448">
    <property type="entry name" value="PAS_4"/>
    <property type="match status" value="2"/>
</dbReference>
<evidence type="ECO:0000313" key="3">
    <source>
        <dbReference type="EMBL" id="AEJ20262.1"/>
    </source>
</evidence>
<dbReference type="SUPFAM" id="SSF109604">
    <property type="entry name" value="HD-domain/PDEase-like"/>
    <property type="match status" value="1"/>
</dbReference>
<dbReference type="eggNOG" id="COG2206">
    <property type="taxonomic scope" value="Bacteria"/>
</dbReference>
<dbReference type="OrthoDB" id="9781505at2"/>
<organism evidence="3 4">
    <name type="scientific">Gracilinema caldarium (strain ATCC 51460 / DSM 7334 / H1)</name>
    <name type="common">Treponema caldarium</name>
    <dbReference type="NCBI Taxonomy" id="744872"/>
    <lineage>
        <taxon>Bacteria</taxon>
        <taxon>Pseudomonadati</taxon>
        <taxon>Spirochaetota</taxon>
        <taxon>Spirochaetia</taxon>
        <taxon>Spirochaetales</taxon>
        <taxon>Breznakiellaceae</taxon>
        <taxon>Gracilinema</taxon>
    </lineage>
</organism>